<proteinExistence type="inferred from homology"/>
<keyword evidence="6" id="KW-0680">Restriction system</keyword>
<dbReference type="Gene3D" id="3.40.50.150">
    <property type="entry name" value="Vaccinia Virus protein VP39"/>
    <property type="match status" value="2"/>
</dbReference>
<dbReference type="GO" id="GO:0015667">
    <property type="term" value="F:site-specific DNA-methyltransferase (cytosine-N4-specific) activity"/>
    <property type="evidence" value="ECO:0007669"/>
    <property type="project" value="UniProtKB-EC"/>
</dbReference>
<comment type="similarity">
    <text evidence="1">Belongs to the N(4)/N(6)-methyltransferase family. N(4) subfamily.</text>
</comment>
<dbReference type="PATRIC" id="fig|1121022.4.peg.2652"/>
<gene>
    <name evidence="8" type="ORF">ABENE_13060</name>
</gene>
<evidence type="ECO:0000256" key="7">
    <source>
        <dbReference type="ARBA" id="ARBA00049120"/>
    </source>
</evidence>
<dbReference type="EC" id="2.1.1.113" evidence="2"/>
<sequence length="380" mass="42040">MAPELALKALGALKTGAVVLDPMTGSGTVLRQAVEFGHTAFGFDVDPLAVLMSNVWSSNVNARDARIELWDIIERVKVTSEEQVDLPWQENDDETIKFIEFWFASSQRAALRKLAYILHNTIDIPQSILNVFKLALSRIIVTKEQAASLARDTSHSRPHRVALENQFDVLAGFERSALQIIGRLSDNKFSGSAFAGLGDARVLKEVEDGSVDAIVTSPPYLNAIDYMRGHKLALVWLGYNVKDLRAIRTESIGAEKGLSGTKDEDKYKIIMKSMGDLDVLPARSRAMIERYTHDMCSAMSESKRVLTRGGLATYVVGNSCLKGVYIKNSEAVRIAGETVGLTLTDEYEREIPNSSRYLPVTGHQLAKRMRTETILCFKAA</sequence>
<evidence type="ECO:0000256" key="4">
    <source>
        <dbReference type="ARBA" id="ARBA00022679"/>
    </source>
</evidence>
<evidence type="ECO:0000256" key="5">
    <source>
        <dbReference type="ARBA" id="ARBA00022691"/>
    </source>
</evidence>
<dbReference type="PROSITE" id="PS00093">
    <property type="entry name" value="N4_MTASE"/>
    <property type="match status" value="1"/>
</dbReference>
<evidence type="ECO:0000256" key="3">
    <source>
        <dbReference type="ARBA" id="ARBA00022603"/>
    </source>
</evidence>
<organism evidence="8 9">
    <name type="scientific">Asticcacaulis benevestitus DSM 16100 = ATCC BAA-896</name>
    <dbReference type="NCBI Taxonomy" id="1121022"/>
    <lineage>
        <taxon>Bacteria</taxon>
        <taxon>Pseudomonadati</taxon>
        <taxon>Pseudomonadota</taxon>
        <taxon>Alphaproteobacteria</taxon>
        <taxon>Caulobacterales</taxon>
        <taxon>Caulobacteraceae</taxon>
        <taxon>Asticcacaulis</taxon>
    </lineage>
</organism>
<comment type="caution">
    <text evidence="8">The sequence shown here is derived from an EMBL/GenBank/DDBJ whole genome shotgun (WGS) entry which is preliminary data.</text>
</comment>
<dbReference type="GO" id="GO:0032259">
    <property type="term" value="P:methylation"/>
    <property type="evidence" value="ECO:0007669"/>
    <property type="project" value="UniProtKB-KW"/>
</dbReference>
<dbReference type="AlphaFoldDB" id="V4REW7"/>
<evidence type="ECO:0000313" key="8">
    <source>
        <dbReference type="EMBL" id="ESQ89928.1"/>
    </source>
</evidence>
<keyword evidence="3" id="KW-0489">Methyltransferase</keyword>
<keyword evidence="5" id="KW-0949">S-adenosyl-L-methionine</keyword>
<dbReference type="GO" id="GO:0009307">
    <property type="term" value="P:DNA restriction-modification system"/>
    <property type="evidence" value="ECO:0007669"/>
    <property type="project" value="UniProtKB-KW"/>
</dbReference>
<name>V4REW7_9CAUL</name>
<dbReference type="InterPro" id="IPR017985">
    <property type="entry name" value="MeTrfase_CN4_CS"/>
</dbReference>
<dbReference type="STRING" id="1121022.GCA_000376105_03636"/>
<dbReference type="EMBL" id="AWGB01000027">
    <property type="protein sequence ID" value="ESQ89928.1"/>
    <property type="molecule type" value="Genomic_DNA"/>
</dbReference>
<comment type="catalytic activity">
    <reaction evidence="7">
        <text>a 2'-deoxycytidine in DNA + S-adenosyl-L-methionine = an N(4)-methyl-2'-deoxycytidine in DNA + S-adenosyl-L-homocysteine + H(+)</text>
        <dbReference type="Rhea" id="RHEA:16857"/>
        <dbReference type="Rhea" id="RHEA-COMP:11369"/>
        <dbReference type="Rhea" id="RHEA-COMP:13674"/>
        <dbReference type="ChEBI" id="CHEBI:15378"/>
        <dbReference type="ChEBI" id="CHEBI:57856"/>
        <dbReference type="ChEBI" id="CHEBI:59789"/>
        <dbReference type="ChEBI" id="CHEBI:85452"/>
        <dbReference type="ChEBI" id="CHEBI:137933"/>
        <dbReference type="EC" id="2.1.1.113"/>
    </reaction>
</comment>
<evidence type="ECO:0000313" key="9">
    <source>
        <dbReference type="Proteomes" id="UP000017837"/>
    </source>
</evidence>
<dbReference type="eggNOG" id="COG0863">
    <property type="taxonomic scope" value="Bacteria"/>
</dbReference>
<accession>V4REW7</accession>
<evidence type="ECO:0000256" key="2">
    <source>
        <dbReference type="ARBA" id="ARBA00012185"/>
    </source>
</evidence>
<keyword evidence="9" id="KW-1185">Reference proteome</keyword>
<keyword evidence="4" id="KW-0808">Transferase</keyword>
<dbReference type="Proteomes" id="UP000017837">
    <property type="component" value="Unassembled WGS sequence"/>
</dbReference>
<dbReference type="InterPro" id="IPR029063">
    <property type="entry name" value="SAM-dependent_MTases_sf"/>
</dbReference>
<dbReference type="SUPFAM" id="SSF53335">
    <property type="entry name" value="S-adenosyl-L-methionine-dependent methyltransferases"/>
    <property type="match status" value="1"/>
</dbReference>
<dbReference type="GO" id="GO:0003677">
    <property type="term" value="F:DNA binding"/>
    <property type="evidence" value="ECO:0007669"/>
    <property type="project" value="InterPro"/>
</dbReference>
<evidence type="ECO:0000256" key="1">
    <source>
        <dbReference type="ARBA" id="ARBA00010203"/>
    </source>
</evidence>
<reference evidence="8 9" key="1">
    <citation type="journal article" date="2014" name="Nature">
        <title>Sequential evolution of bacterial morphology by co-option of a developmental regulator.</title>
        <authorList>
            <person name="Jiang C."/>
            <person name="Brown P.J."/>
            <person name="Ducret A."/>
            <person name="Brun Y.V."/>
        </authorList>
    </citation>
    <scope>NUCLEOTIDE SEQUENCE [LARGE SCALE GENOMIC DNA]</scope>
    <source>
        <strain evidence="8 9">DSM 16100</strain>
    </source>
</reference>
<protein>
    <recommendedName>
        <fullName evidence="2">site-specific DNA-methyltransferase (cytosine-N(4)-specific)</fullName>
        <ecNumber evidence="2">2.1.1.113</ecNumber>
    </recommendedName>
</protein>
<evidence type="ECO:0000256" key="6">
    <source>
        <dbReference type="ARBA" id="ARBA00022747"/>
    </source>
</evidence>